<name>A0A0V1MR34_9BILA</name>
<keyword evidence="2" id="KW-1185">Reference proteome</keyword>
<accession>A0A0V1MR34</accession>
<dbReference type="AlphaFoldDB" id="A0A0V1MR34"/>
<dbReference type="Proteomes" id="UP000054843">
    <property type="component" value="Unassembled WGS sequence"/>
</dbReference>
<evidence type="ECO:0000313" key="2">
    <source>
        <dbReference type="Proteomes" id="UP000054843"/>
    </source>
</evidence>
<gene>
    <name evidence="1" type="ORF">T10_3408</name>
</gene>
<reference evidence="1 2" key="1">
    <citation type="submission" date="2015-01" db="EMBL/GenBank/DDBJ databases">
        <title>Evolution of Trichinella species and genotypes.</title>
        <authorList>
            <person name="Korhonen P.K."/>
            <person name="Edoardo P."/>
            <person name="Giuseppe L.R."/>
            <person name="Gasser R.B."/>
        </authorList>
    </citation>
    <scope>NUCLEOTIDE SEQUENCE [LARGE SCALE GENOMIC DNA]</scope>
    <source>
        <strain evidence="1">ISS1980</strain>
    </source>
</reference>
<organism evidence="1 2">
    <name type="scientific">Trichinella papuae</name>
    <dbReference type="NCBI Taxonomy" id="268474"/>
    <lineage>
        <taxon>Eukaryota</taxon>
        <taxon>Metazoa</taxon>
        <taxon>Ecdysozoa</taxon>
        <taxon>Nematoda</taxon>
        <taxon>Enoplea</taxon>
        <taxon>Dorylaimia</taxon>
        <taxon>Trichinellida</taxon>
        <taxon>Trichinellidae</taxon>
        <taxon>Trichinella</taxon>
    </lineage>
</organism>
<evidence type="ECO:0000313" key="1">
    <source>
        <dbReference type="EMBL" id="KRZ74186.1"/>
    </source>
</evidence>
<sequence>MHQMQVNHVAVRAARRVGETIEVAVRSTLESTDTPLEPFLLSHQSKGTYMRPYLLGEDSPASTSFRCLPVFQPGSDENAAVFPLVRRGDSVRPPIGCSETFLVKPPIRRTLLDTSAFPWCTSGTPRGEAATTFSPACLILQPIIVKVRLHDGRVILVESDISTKPFSRAQYR</sequence>
<comment type="caution">
    <text evidence="1">The sequence shown here is derived from an EMBL/GenBank/DDBJ whole genome shotgun (WGS) entry which is preliminary data.</text>
</comment>
<protein>
    <submittedName>
        <fullName evidence="1">Uncharacterized protein</fullName>
    </submittedName>
</protein>
<dbReference type="EMBL" id="JYDO01000054">
    <property type="protein sequence ID" value="KRZ74186.1"/>
    <property type="molecule type" value="Genomic_DNA"/>
</dbReference>
<proteinExistence type="predicted"/>